<organism evidence="2 3">
    <name type="scientific">Mesobacillus selenatarsenatis (strain DSM 18680 / JCM 14380 / FERM P-15431 / SF-1)</name>
    <dbReference type="NCBI Taxonomy" id="1321606"/>
    <lineage>
        <taxon>Bacteria</taxon>
        <taxon>Bacillati</taxon>
        <taxon>Bacillota</taxon>
        <taxon>Bacilli</taxon>
        <taxon>Bacillales</taxon>
        <taxon>Bacillaceae</taxon>
        <taxon>Mesobacillus</taxon>
    </lineage>
</organism>
<keyword evidence="1" id="KW-1133">Transmembrane helix</keyword>
<sequence>MFVEKRSEKRRKKKQDGSYNFWDFVFDILFWIPELIILPFRLVFYLFRFLARSIFDGI</sequence>
<evidence type="ECO:0000313" key="2">
    <source>
        <dbReference type="EMBL" id="GAM14704.1"/>
    </source>
</evidence>
<dbReference type="Proteomes" id="UP000031014">
    <property type="component" value="Unassembled WGS sequence"/>
</dbReference>
<keyword evidence="3" id="KW-1185">Reference proteome</keyword>
<comment type="caution">
    <text evidence="2">The sequence shown here is derived from an EMBL/GenBank/DDBJ whole genome shotgun (WGS) entry which is preliminary data.</text>
</comment>
<feature type="transmembrane region" description="Helical" evidence="1">
    <location>
        <begin position="21"/>
        <end position="47"/>
    </location>
</feature>
<dbReference type="AlphaFoldDB" id="A0A0A8X5Z7"/>
<keyword evidence="1" id="KW-0472">Membrane</keyword>
<name>A0A0A8X5Z7_MESS1</name>
<evidence type="ECO:0000256" key="1">
    <source>
        <dbReference type="SAM" id="Phobius"/>
    </source>
</evidence>
<accession>A0A0A8X5Z7</accession>
<evidence type="ECO:0000313" key="3">
    <source>
        <dbReference type="Proteomes" id="UP000031014"/>
    </source>
</evidence>
<keyword evidence="1" id="KW-0812">Transmembrane</keyword>
<protein>
    <submittedName>
        <fullName evidence="2">Uncharacterized protein</fullName>
    </submittedName>
</protein>
<reference evidence="2 3" key="1">
    <citation type="submission" date="2013-06" db="EMBL/GenBank/DDBJ databases">
        <title>Whole genome shotgun sequence of Bacillus selenatarsenatis SF-1.</title>
        <authorList>
            <person name="Kuroda M."/>
            <person name="Sei K."/>
            <person name="Yamashita M."/>
            <person name="Ike M."/>
        </authorList>
    </citation>
    <scope>NUCLEOTIDE SEQUENCE [LARGE SCALE GENOMIC DNA]</scope>
    <source>
        <strain evidence="2 3">SF-1</strain>
    </source>
</reference>
<dbReference type="EMBL" id="BASE01000066">
    <property type="protein sequence ID" value="GAM14704.1"/>
    <property type="molecule type" value="Genomic_DNA"/>
</dbReference>
<gene>
    <name evidence="2" type="ORF">SAMD00020551_2857</name>
</gene>
<dbReference type="RefSeq" id="WP_198135622.1">
    <property type="nucleotide sequence ID" value="NZ_BASE01000066.1"/>
</dbReference>
<proteinExistence type="predicted"/>